<sequence>MSLKNCRTTNPTFNHAPLFIDVEAERAWASIDYGMWKFSSDDPVIDSGCTSVEPDLWHDLKLVLEATLICVDSLKLPSCTLNLHILFEPGGMTVGFVNLFCGIRGSSTLNTSISQLLITDSSEFTKFPKTMPIHSAVANLYLLCRHMINLYGHTQPV</sequence>
<accession>A0ACC0C9U9</accession>
<evidence type="ECO:0000313" key="2">
    <source>
        <dbReference type="Proteomes" id="UP001060085"/>
    </source>
</evidence>
<proteinExistence type="predicted"/>
<dbReference type="Proteomes" id="UP001060085">
    <property type="component" value="Linkage Group LG01"/>
</dbReference>
<keyword evidence="2" id="KW-1185">Reference proteome</keyword>
<protein>
    <submittedName>
        <fullName evidence="1">Uncharacterized protein</fullName>
    </submittedName>
</protein>
<organism evidence="1 2">
    <name type="scientific">Catharanthus roseus</name>
    <name type="common">Madagascar periwinkle</name>
    <name type="synonym">Vinca rosea</name>
    <dbReference type="NCBI Taxonomy" id="4058"/>
    <lineage>
        <taxon>Eukaryota</taxon>
        <taxon>Viridiplantae</taxon>
        <taxon>Streptophyta</taxon>
        <taxon>Embryophyta</taxon>
        <taxon>Tracheophyta</taxon>
        <taxon>Spermatophyta</taxon>
        <taxon>Magnoliopsida</taxon>
        <taxon>eudicotyledons</taxon>
        <taxon>Gunneridae</taxon>
        <taxon>Pentapetalae</taxon>
        <taxon>asterids</taxon>
        <taxon>lamiids</taxon>
        <taxon>Gentianales</taxon>
        <taxon>Apocynaceae</taxon>
        <taxon>Rauvolfioideae</taxon>
        <taxon>Vinceae</taxon>
        <taxon>Catharanthinae</taxon>
        <taxon>Catharanthus</taxon>
    </lineage>
</organism>
<comment type="caution">
    <text evidence="1">The sequence shown here is derived from an EMBL/GenBank/DDBJ whole genome shotgun (WGS) entry which is preliminary data.</text>
</comment>
<reference evidence="2" key="1">
    <citation type="journal article" date="2023" name="Nat. Plants">
        <title>Single-cell RNA sequencing provides a high-resolution roadmap for understanding the multicellular compartmentation of specialized metabolism.</title>
        <authorList>
            <person name="Sun S."/>
            <person name="Shen X."/>
            <person name="Li Y."/>
            <person name="Li Y."/>
            <person name="Wang S."/>
            <person name="Li R."/>
            <person name="Zhang H."/>
            <person name="Shen G."/>
            <person name="Guo B."/>
            <person name="Wei J."/>
            <person name="Xu J."/>
            <person name="St-Pierre B."/>
            <person name="Chen S."/>
            <person name="Sun C."/>
        </authorList>
    </citation>
    <scope>NUCLEOTIDE SEQUENCE [LARGE SCALE GENOMIC DNA]</scope>
</reference>
<gene>
    <name evidence="1" type="ORF">M9H77_02953</name>
</gene>
<name>A0ACC0C9U9_CATRO</name>
<dbReference type="EMBL" id="CM044701">
    <property type="protein sequence ID" value="KAI5681725.1"/>
    <property type="molecule type" value="Genomic_DNA"/>
</dbReference>
<evidence type="ECO:0000313" key="1">
    <source>
        <dbReference type="EMBL" id="KAI5681725.1"/>
    </source>
</evidence>